<evidence type="ECO:0000256" key="4">
    <source>
        <dbReference type="ARBA" id="ARBA00022692"/>
    </source>
</evidence>
<proteinExistence type="inferred from homology"/>
<name>A0A1I8P0L6_STOCA</name>
<evidence type="ECO:0000256" key="9">
    <source>
        <dbReference type="ARBA" id="ARBA00023224"/>
    </source>
</evidence>
<evidence type="ECO:0000313" key="14">
    <source>
        <dbReference type="EnsemblMetazoa" id="SCAU003767-PA"/>
    </source>
</evidence>
<sequence length="405" mass="47667">MSRIPIEKFRIQQYKKIDRVSSGRLLILILKVLGLWHWQEEEEQSVLSVILHHLHAWLLHVPMSFAFCALMWIEVFRAPDFEEAGKVLYMSLTLSVVIPKTLSFWLLSTRICRFIKDLQVNPMYEFQSQEEILMWHSQHKLFKNVVRLYLGGSVLAALGAFIGVLFEEDYQLGFPYWVPFEWHNPRGYWLAYLYNVVAMSVACFSNVSFDMFGCYMIFHIGLLYKLLSLRFHQLQHVDEVKAKDKLMAFVLMHMKIKRHEGHQKVATKECEHLVSHYVLNQIIFSALIICFSGYRLQKMNIMDNVGQFFSMLQFLSIMILEIFLPCYFANEITVNSSLLLFDIYKSNWLNYSPSTRKFIILFMDFLKQPVIIKAGGYFEIGLPIFTKVMNNAYTFFALLLNVDEK</sequence>
<comment type="subunit">
    <text evidence="12">Interacts with Orco. Complexes exist early in the endomembrane system in olfactory sensory neurons (OSNs), coupling these complexes to the conserved ciliary trafficking pathway.</text>
</comment>
<dbReference type="PANTHER" id="PTHR21137:SF37">
    <property type="entry name" value="ODORANT RECEPTOR 46A, ISOFORM B-RELATED"/>
    <property type="match status" value="1"/>
</dbReference>
<accession>A0A1I8P0L6</accession>
<reference evidence="14" key="1">
    <citation type="submission" date="2020-05" db="UniProtKB">
        <authorList>
            <consortium name="EnsemblMetazoa"/>
        </authorList>
    </citation>
    <scope>IDENTIFICATION</scope>
    <source>
        <strain evidence="14">USDA</strain>
    </source>
</reference>
<evidence type="ECO:0000256" key="6">
    <source>
        <dbReference type="ARBA" id="ARBA00022989"/>
    </source>
</evidence>
<evidence type="ECO:0000256" key="8">
    <source>
        <dbReference type="ARBA" id="ARBA00023170"/>
    </source>
</evidence>
<comment type="caution">
    <text evidence="13">Lacks conserved residue(s) required for the propagation of feature annotation.</text>
</comment>
<feature type="transmembrane region" description="Helical" evidence="13">
    <location>
        <begin position="186"/>
        <end position="205"/>
    </location>
</feature>
<evidence type="ECO:0000256" key="12">
    <source>
        <dbReference type="ARBA" id="ARBA00038679"/>
    </source>
</evidence>
<organism evidence="14 15">
    <name type="scientific">Stomoxys calcitrans</name>
    <name type="common">Stable fly</name>
    <name type="synonym">Conops calcitrans</name>
    <dbReference type="NCBI Taxonomy" id="35570"/>
    <lineage>
        <taxon>Eukaryota</taxon>
        <taxon>Metazoa</taxon>
        <taxon>Ecdysozoa</taxon>
        <taxon>Arthropoda</taxon>
        <taxon>Hexapoda</taxon>
        <taxon>Insecta</taxon>
        <taxon>Pterygota</taxon>
        <taxon>Neoptera</taxon>
        <taxon>Endopterygota</taxon>
        <taxon>Diptera</taxon>
        <taxon>Brachycera</taxon>
        <taxon>Muscomorpha</taxon>
        <taxon>Muscoidea</taxon>
        <taxon>Muscidae</taxon>
        <taxon>Stomoxys</taxon>
    </lineage>
</organism>
<keyword evidence="2" id="KW-1003">Cell membrane</keyword>
<evidence type="ECO:0000256" key="5">
    <source>
        <dbReference type="ARBA" id="ARBA00022725"/>
    </source>
</evidence>
<comment type="function">
    <text evidence="10">Odorant receptor which mediates acceptance or avoidance behavior, depending on its substrates. The odorant receptor repertoire encodes a large collection of odor stimuli that vary widely in identity, intensity, and duration. May form a complex with Orco to form odorant-sensing units, providing sensitive and prolonged odorant signaling and calcium permeability.</text>
</comment>
<feature type="transmembrane region" description="Helical" evidence="13">
    <location>
        <begin position="21"/>
        <end position="38"/>
    </location>
</feature>
<dbReference type="InterPro" id="IPR004117">
    <property type="entry name" value="7tm6_olfct_rcpt"/>
</dbReference>
<keyword evidence="5 13" id="KW-0552">Olfaction</keyword>
<evidence type="ECO:0000256" key="1">
    <source>
        <dbReference type="ARBA" id="ARBA00004651"/>
    </source>
</evidence>
<dbReference type="PANTHER" id="PTHR21137">
    <property type="entry name" value="ODORANT RECEPTOR"/>
    <property type="match status" value="1"/>
</dbReference>
<dbReference type="EnsemblMetazoa" id="SCAU003767-RA">
    <property type="protein sequence ID" value="SCAU003767-PA"/>
    <property type="gene ID" value="SCAU003767"/>
</dbReference>
<evidence type="ECO:0000256" key="10">
    <source>
        <dbReference type="ARBA" id="ARBA00037764"/>
    </source>
</evidence>
<dbReference type="GO" id="GO:0004984">
    <property type="term" value="F:olfactory receptor activity"/>
    <property type="evidence" value="ECO:0007669"/>
    <property type="project" value="InterPro"/>
</dbReference>
<evidence type="ECO:0000256" key="3">
    <source>
        <dbReference type="ARBA" id="ARBA00022606"/>
    </source>
</evidence>
<dbReference type="GO" id="GO:0005886">
    <property type="term" value="C:plasma membrane"/>
    <property type="evidence" value="ECO:0007669"/>
    <property type="project" value="UniProtKB-SubCell"/>
</dbReference>
<evidence type="ECO:0000256" key="2">
    <source>
        <dbReference type="ARBA" id="ARBA00022475"/>
    </source>
</evidence>
<dbReference type="VEuPathDB" id="VectorBase:SCAU003767"/>
<evidence type="ECO:0000256" key="13">
    <source>
        <dbReference type="RuleBase" id="RU351113"/>
    </source>
</evidence>
<keyword evidence="6 13" id="KW-1133">Transmembrane helix</keyword>
<evidence type="ECO:0000313" key="15">
    <source>
        <dbReference type="Proteomes" id="UP000095300"/>
    </source>
</evidence>
<feature type="transmembrane region" description="Helical" evidence="13">
    <location>
        <begin position="277"/>
        <end position="296"/>
    </location>
</feature>
<comment type="subcellular location">
    <subcellularLocation>
        <location evidence="1 13">Cell membrane</location>
        <topology evidence="1 13">Multi-pass membrane protein</topology>
    </subcellularLocation>
</comment>
<keyword evidence="3 13" id="KW-0716">Sensory transduction</keyword>
<dbReference type="AlphaFoldDB" id="A0A1I8P0L6"/>
<comment type="similarity">
    <text evidence="11">Belongs to the insect chemoreceptor superfamily. Heteromeric odorant receptor channel (TC 1.A.69) family. Or2a subfamily.</text>
</comment>
<feature type="transmembrane region" description="Helical" evidence="13">
    <location>
        <begin position="50"/>
        <end position="73"/>
    </location>
</feature>
<dbReference type="GO" id="GO:0005549">
    <property type="term" value="F:odorant binding"/>
    <property type="evidence" value="ECO:0007669"/>
    <property type="project" value="InterPro"/>
</dbReference>
<evidence type="ECO:0000256" key="11">
    <source>
        <dbReference type="ARBA" id="ARBA00037946"/>
    </source>
</evidence>
<feature type="transmembrane region" description="Helical" evidence="13">
    <location>
        <begin position="308"/>
        <end position="330"/>
    </location>
</feature>
<dbReference type="GO" id="GO:0007165">
    <property type="term" value="P:signal transduction"/>
    <property type="evidence" value="ECO:0007669"/>
    <property type="project" value="UniProtKB-KW"/>
</dbReference>
<protein>
    <recommendedName>
        <fullName evidence="13">Odorant receptor</fullName>
    </recommendedName>
</protein>
<keyword evidence="9 13" id="KW-0807">Transducer</keyword>
<dbReference type="STRING" id="35570.A0A1I8P0L6"/>
<keyword evidence="15" id="KW-1185">Reference proteome</keyword>
<keyword evidence="4 13" id="KW-0812">Transmembrane</keyword>
<keyword evidence="8 13" id="KW-0675">Receptor</keyword>
<dbReference type="Proteomes" id="UP000095300">
    <property type="component" value="Unassembled WGS sequence"/>
</dbReference>
<evidence type="ECO:0000256" key="7">
    <source>
        <dbReference type="ARBA" id="ARBA00023136"/>
    </source>
</evidence>
<keyword evidence="7 13" id="KW-0472">Membrane</keyword>
<dbReference type="Pfam" id="PF02949">
    <property type="entry name" value="7tm_6"/>
    <property type="match status" value="1"/>
</dbReference>
<feature type="transmembrane region" description="Helical" evidence="13">
    <location>
        <begin position="148"/>
        <end position="166"/>
    </location>
</feature>